<evidence type="ECO:0000256" key="3">
    <source>
        <dbReference type="RuleBase" id="RU361196"/>
    </source>
</evidence>
<protein>
    <submittedName>
        <fullName evidence="5">DUF3536 domain-containing protein</fullName>
    </submittedName>
</protein>
<feature type="domain" description="Glycoside hydrolase family 57 N-terminal" evidence="4">
    <location>
        <begin position="18"/>
        <end position="304"/>
    </location>
</feature>
<accession>A0ABS5VK48</accession>
<reference evidence="5 6" key="1">
    <citation type="submission" date="2021-05" db="EMBL/GenBank/DDBJ databases">
        <title>A Polyphasic approach of four new species of the genus Ohtaekwangia: Ohtaekwangia histidinii sp. nov., Ohtaekwangia cretensis sp. nov., Ohtaekwangia indiensis sp. nov., Ohtaekwangia reichenbachii sp. nov. from diverse environment.</title>
        <authorList>
            <person name="Octaviana S."/>
        </authorList>
    </citation>
    <scope>NUCLEOTIDE SEQUENCE [LARGE SCALE GENOMIC DNA]</scope>
    <source>
        <strain evidence="5 6">PWU20</strain>
    </source>
</reference>
<evidence type="ECO:0000259" key="4">
    <source>
        <dbReference type="Pfam" id="PF03065"/>
    </source>
</evidence>
<evidence type="ECO:0000313" key="6">
    <source>
        <dbReference type="Proteomes" id="UP000772618"/>
    </source>
</evidence>
<dbReference type="PANTHER" id="PTHR36306:SF3">
    <property type="entry name" value="GLYCOSIDE HYDROLASE FAMILY 57"/>
    <property type="match status" value="1"/>
</dbReference>
<dbReference type="Proteomes" id="UP000772618">
    <property type="component" value="Unassembled WGS sequence"/>
</dbReference>
<dbReference type="EMBL" id="JAHESD010000002">
    <property type="protein sequence ID" value="MBT1701820.1"/>
    <property type="molecule type" value="Genomic_DNA"/>
</dbReference>
<organism evidence="5 6">
    <name type="scientific">Chryseosolibacter indicus</name>
    <dbReference type="NCBI Taxonomy" id="2782351"/>
    <lineage>
        <taxon>Bacteria</taxon>
        <taxon>Pseudomonadati</taxon>
        <taxon>Bacteroidota</taxon>
        <taxon>Cytophagia</taxon>
        <taxon>Cytophagales</taxon>
        <taxon>Chryseotaleaceae</taxon>
        <taxon>Chryseosolibacter</taxon>
    </lineage>
</organism>
<keyword evidence="2 3" id="KW-0119">Carbohydrate metabolism</keyword>
<comment type="similarity">
    <text evidence="1 3">Belongs to the glycosyl hydrolase 57 family.</text>
</comment>
<dbReference type="InterPro" id="IPR052046">
    <property type="entry name" value="GH57_Enzymes"/>
</dbReference>
<dbReference type="InterPro" id="IPR011330">
    <property type="entry name" value="Glyco_hydro/deAcase_b/a-brl"/>
</dbReference>
<dbReference type="CDD" id="cd10797">
    <property type="entry name" value="GH57N_APU_like_1"/>
    <property type="match status" value="1"/>
</dbReference>
<name>A0ABS5VK48_9BACT</name>
<keyword evidence="6" id="KW-1185">Reference proteome</keyword>
<evidence type="ECO:0000256" key="1">
    <source>
        <dbReference type="ARBA" id="ARBA00006821"/>
    </source>
</evidence>
<evidence type="ECO:0000256" key="2">
    <source>
        <dbReference type="ARBA" id="ARBA00023277"/>
    </source>
</evidence>
<dbReference type="InterPro" id="IPR027291">
    <property type="entry name" value="Glyco_hydro_38_N_sf"/>
</dbReference>
<comment type="caution">
    <text evidence="5">The sequence shown here is derived from an EMBL/GenBank/DDBJ whole genome shotgun (WGS) entry which is preliminary data.</text>
</comment>
<dbReference type="InterPro" id="IPR021923">
    <property type="entry name" value="DUF3536"/>
</dbReference>
<dbReference type="SUPFAM" id="SSF88713">
    <property type="entry name" value="Glycoside hydrolase/deacetylase"/>
    <property type="match status" value="1"/>
</dbReference>
<dbReference type="Pfam" id="PF12055">
    <property type="entry name" value="DUF3536"/>
    <property type="match status" value="1"/>
</dbReference>
<sequence length="795" mass="92355">MEKYICIHGHFYQPPRENAWLEVIEVQDSAHPYHDWNERVTAECYAPNTASRILNENGVITNIVNNYSKISFNFGATLLSWMENNDRETYEAILEADRESLKLFNGHGSALAQVYNHIIMPLANGRDKETQIIWGIRDFEYRFNRKPEGMWLAETAVDTESLELLANYGIKFTVLAPRQAKAFRQIGEETWSQRPIDTRRPYLFNLPSGKSIVLFFYDGDISQAVAFSGLLNDGRKFGDYLVNSFDPKSDSTQLVHIATDGETYGHHHKHGDMALAFCINYIEKNPDVKLTNYAAFLANHPPAYEAQIHENSSWSCVHGVERWRNDCGCNSGGKPNWNQKWRKPLRETLDWLRDELSEIYERETAKFLRDPWEARQDYINVILRRDDDSIRKFVKDHCIAPVELNTVLRLMEVQRNAMLMYTSCGWFFDEVSGIETTQIMQYACRAMQLTSQISDFDLELEFRKRLESVPSNVPGLENGANIYTKYVLPSKINLQRVGMHYAIASLFEDDPESFPVFNYTTSNEIFIRKEAGQQKMVLAVTKVKSNVTRSERKFAFAVIHLGGHNIIGNISLEMEEEKFASMQARMVSAFDDGRLADIIGLMQMYFGPEKFSIWQLFQDEKRKVFNFITQQSMVDLEDSLRRIYNRDYPLVMALGNNDIPIPNAYRTSFEYILNIDLIDCFQTDKINIRQVERVMTELVNWDLRIEDPGKVEKFAGESIFKELKRIGAEGDSYKRIERLNRLFPLLVRFNLRPNLYKSQNLYFEISKSIEKSNGRSEEWKRQFANLGKNLGVKIE</sequence>
<proteinExistence type="inferred from homology"/>
<dbReference type="Pfam" id="PF03065">
    <property type="entry name" value="Glyco_hydro_57"/>
    <property type="match status" value="1"/>
</dbReference>
<dbReference type="InterPro" id="IPR004300">
    <property type="entry name" value="Glyco_hydro_57_N"/>
</dbReference>
<dbReference type="Gene3D" id="3.20.110.10">
    <property type="entry name" value="Glycoside hydrolase 38, N terminal domain"/>
    <property type="match status" value="2"/>
</dbReference>
<evidence type="ECO:0000313" key="5">
    <source>
        <dbReference type="EMBL" id="MBT1701820.1"/>
    </source>
</evidence>
<gene>
    <name evidence="5" type="ORF">KK060_00915</name>
</gene>
<dbReference type="PANTHER" id="PTHR36306">
    <property type="entry name" value="ALPHA-AMYLASE-RELATED-RELATED"/>
    <property type="match status" value="1"/>
</dbReference>
<dbReference type="RefSeq" id="WP_254151521.1">
    <property type="nucleotide sequence ID" value="NZ_JAHESD010000002.1"/>
</dbReference>